<feature type="compositionally biased region" description="Low complexity" evidence="1">
    <location>
        <begin position="348"/>
        <end position="360"/>
    </location>
</feature>
<protein>
    <recommendedName>
        <fullName evidence="2">SKI/SNO/DAC domain-containing protein</fullName>
    </recommendedName>
</protein>
<evidence type="ECO:0000313" key="3">
    <source>
        <dbReference type="EMBL" id="TRZ00313.1"/>
    </source>
</evidence>
<accession>A0A553RDP5</accession>
<dbReference type="SUPFAM" id="SSF46955">
    <property type="entry name" value="Putative DNA-binding domain"/>
    <property type="match status" value="1"/>
</dbReference>
<evidence type="ECO:0000256" key="1">
    <source>
        <dbReference type="SAM" id="MobiDB-lite"/>
    </source>
</evidence>
<dbReference type="CDD" id="cd21082">
    <property type="entry name" value="DHD_SKIDA1"/>
    <property type="match status" value="1"/>
</dbReference>
<feature type="region of interest" description="Disordered" evidence="1">
    <location>
        <begin position="461"/>
        <end position="485"/>
    </location>
</feature>
<reference evidence="3 4" key="1">
    <citation type="journal article" date="2019" name="Sci. Data">
        <title>Hybrid genome assembly and annotation of Danionella translucida.</title>
        <authorList>
            <person name="Kadobianskyi M."/>
            <person name="Schulze L."/>
            <person name="Schuelke M."/>
            <person name="Judkewitz B."/>
        </authorList>
    </citation>
    <scope>NUCLEOTIDE SEQUENCE [LARGE SCALE GENOMIC DNA]</scope>
    <source>
        <strain evidence="3 4">Bolton</strain>
    </source>
</reference>
<organism evidence="3 4">
    <name type="scientific">Danionella cerebrum</name>
    <dbReference type="NCBI Taxonomy" id="2873325"/>
    <lineage>
        <taxon>Eukaryota</taxon>
        <taxon>Metazoa</taxon>
        <taxon>Chordata</taxon>
        <taxon>Craniata</taxon>
        <taxon>Vertebrata</taxon>
        <taxon>Euteleostomi</taxon>
        <taxon>Actinopterygii</taxon>
        <taxon>Neopterygii</taxon>
        <taxon>Teleostei</taxon>
        <taxon>Ostariophysi</taxon>
        <taxon>Cypriniformes</taxon>
        <taxon>Danionidae</taxon>
        <taxon>Danioninae</taxon>
        <taxon>Danionella</taxon>
    </lineage>
</organism>
<name>A0A553RDP5_9TELE</name>
<comment type="caution">
    <text evidence="3">The sequence shown here is derived from an EMBL/GenBank/DDBJ whole genome shotgun (WGS) entry which is preliminary data.</text>
</comment>
<dbReference type="PANTHER" id="PTHR23187">
    <property type="entry name" value="FLJ44216 PROTEIN-RELATED"/>
    <property type="match status" value="1"/>
</dbReference>
<feature type="region of interest" description="Disordered" evidence="1">
    <location>
        <begin position="500"/>
        <end position="538"/>
    </location>
</feature>
<feature type="compositionally biased region" description="Polar residues" evidence="1">
    <location>
        <begin position="467"/>
        <end position="485"/>
    </location>
</feature>
<evidence type="ECO:0000259" key="2">
    <source>
        <dbReference type="Pfam" id="PF02437"/>
    </source>
</evidence>
<dbReference type="Pfam" id="PF02437">
    <property type="entry name" value="Ski_Sno_DHD"/>
    <property type="match status" value="1"/>
</dbReference>
<dbReference type="InterPro" id="IPR027971">
    <property type="entry name" value="EPOP"/>
</dbReference>
<dbReference type="STRING" id="623744.A0A553RDP5"/>
<dbReference type="Proteomes" id="UP000316079">
    <property type="component" value="Unassembled WGS sequence"/>
</dbReference>
<gene>
    <name evidence="3" type="ORF">DNTS_009910</name>
</gene>
<feature type="region of interest" description="Disordered" evidence="1">
    <location>
        <begin position="290"/>
        <end position="360"/>
    </location>
</feature>
<keyword evidence="4" id="KW-1185">Reference proteome</keyword>
<feature type="domain" description="SKI/SNO/DAC" evidence="2">
    <location>
        <begin position="10"/>
        <end position="95"/>
    </location>
</feature>
<dbReference type="OrthoDB" id="10014624at2759"/>
<proteinExistence type="predicted"/>
<feature type="compositionally biased region" description="Polar residues" evidence="1">
    <location>
        <begin position="295"/>
        <end position="305"/>
    </location>
</feature>
<sequence length="749" mass="84693">MGDLESGFEEMQGVKLGYLVIKGKQMFALSQVFTDLLKNIPRTTVHKRMDHLNVKKHHCDLEELRKLKAINSIAFHAAKCTLISREDVEALYFSCKTERVFKSHKKRQKTEQPAERKHEDNTCICEESEFWKEKVWLSLHGVPQTFSFKNKGIRLDAHSNLPQFYSKSFTHDYQSETKSASLPFKNYETDKIPENCVTFHQKHTFIRHAVNRQSLFCQSAIAEQAKHQCNTDLLYKRRRKREGTARPFWSRSRHSHSVLVVPKCCKAKAHNGSFCGFHHLEPGLYVEPRRAGHENCSSDTESSCISERVNNDSDFGSGSSTTSNSVSSGEEEDSLSDSSDVSSDEESSSQSDSSSVSSQVSIQSIRFRRARISSLNTKTPLLLQPTFHYRTKSQSIPTSQGVATILDRERTGKTQQSNFRDHEDNICRVQTSFSNLREKQDSKDPTRLEFSIDPKTSECNKFKDPGLTSNTHGNKVFPKQTTADSTNKCSQALLSNWVPDKEKTPCKSPDSPLSLLANSKRETKNTPKPPPNPIKTEEEHISTNVEGNGAIKIPPFSLNNVKIKVEDTFDDHEYANQPLGFNNDVDFQEDGLKAMESSGQKNSKDEFTSLFSEEREYENVAKVRKNRAMLLGRQIESSPPKLVSKTDLSTRYAGKYASSTEDCTGSNKRKRTNTSLGCLKKPFRFIENFPSPPSLVIGKDGDLSPAYSLNSLRSNQQPHRSHPVWRWQIGNSVVPPPPNHKFRKASGIP</sequence>
<dbReference type="InterPro" id="IPR009061">
    <property type="entry name" value="DNA-bd_dom_put_sf"/>
</dbReference>
<evidence type="ECO:0000313" key="4">
    <source>
        <dbReference type="Proteomes" id="UP000316079"/>
    </source>
</evidence>
<dbReference type="PANTHER" id="PTHR23187:SF4">
    <property type="entry name" value="SKI_DACH DOMAIN-CONTAINING PROTEIN 1"/>
    <property type="match status" value="1"/>
</dbReference>
<dbReference type="Pfam" id="PF15223">
    <property type="entry name" value="EPOP"/>
    <property type="match status" value="2"/>
</dbReference>
<dbReference type="InterPro" id="IPR003380">
    <property type="entry name" value="SKI/SNO/DAC"/>
</dbReference>
<feature type="compositionally biased region" description="Low complexity" evidence="1">
    <location>
        <begin position="312"/>
        <end position="328"/>
    </location>
</feature>
<dbReference type="InterPro" id="IPR052119">
    <property type="entry name" value="ElonginBC-PRC2_ViralRestrict"/>
</dbReference>
<dbReference type="AlphaFoldDB" id="A0A553RDP5"/>
<dbReference type="InterPro" id="IPR037000">
    <property type="entry name" value="Ski_DNA-bd_sf"/>
</dbReference>
<dbReference type="Gene3D" id="3.10.260.20">
    <property type="entry name" value="Ski"/>
    <property type="match status" value="1"/>
</dbReference>
<dbReference type="EMBL" id="SRMA01024547">
    <property type="protein sequence ID" value="TRZ00313.1"/>
    <property type="molecule type" value="Genomic_DNA"/>
</dbReference>